<dbReference type="EMBL" id="QMEY01000029">
    <property type="protein sequence ID" value="RBQ14763.1"/>
    <property type="molecule type" value="Genomic_DNA"/>
</dbReference>
<feature type="compositionally biased region" description="Low complexity" evidence="1">
    <location>
        <begin position="57"/>
        <end position="77"/>
    </location>
</feature>
<name>A0A366LMN1_9ACTN</name>
<dbReference type="AlphaFoldDB" id="A0A366LMN1"/>
<feature type="region of interest" description="Disordered" evidence="1">
    <location>
        <begin position="49"/>
        <end position="77"/>
    </location>
</feature>
<evidence type="ECO:0000313" key="3">
    <source>
        <dbReference type="Proteomes" id="UP000253303"/>
    </source>
</evidence>
<organism evidence="2 3">
    <name type="scientific">Spongiactinospora rosea</name>
    <dbReference type="NCBI Taxonomy" id="2248750"/>
    <lineage>
        <taxon>Bacteria</taxon>
        <taxon>Bacillati</taxon>
        <taxon>Actinomycetota</taxon>
        <taxon>Actinomycetes</taxon>
        <taxon>Streptosporangiales</taxon>
        <taxon>Streptosporangiaceae</taxon>
        <taxon>Spongiactinospora</taxon>
    </lineage>
</organism>
<accession>A0A366LMN1</accession>
<evidence type="ECO:0000256" key="1">
    <source>
        <dbReference type="SAM" id="MobiDB-lite"/>
    </source>
</evidence>
<evidence type="ECO:0000313" key="2">
    <source>
        <dbReference type="EMBL" id="RBQ14763.1"/>
    </source>
</evidence>
<gene>
    <name evidence="2" type="ORF">DP939_38995</name>
</gene>
<reference evidence="2 3" key="1">
    <citation type="submission" date="2018-06" db="EMBL/GenBank/DDBJ databases">
        <title>Sphaerisporangium craniellae sp. nov., isolated from a marine sponge in the South China Sea.</title>
        <authorList>
            <person name="Li L."/>
        </authorList>
    </citation>
    <scope>NUCLEOTIDE SEQUENCE [LARGE SCALE GENOMIC DNA]</scope>
    <source>
        <strain evidence="2 3">LHW63015</strain>
    </source>
</reference>
<sequence length="77" mass="7938">MPLPGTHPENSPDGRGSGRPAVPTGRPGRGRGVPSLVVDCSGGPEFAFWPAEKARKTPVPAVPRTATAPAAATQERR</sequence>
<feature type="compositionally biased region" description="Low complexity" evidence="1">
    <location>
        <begin position="18"/>
        <end position="36"/>
    </location>
</feature>
<feature type="region of interest" description="Disordered" evidence="1">
    <location>
        <begin position="1"/>
        <end position="36"/>
    </location>
</feature>
<keyword evidence="3" id="KW-1185">Reference proteome</keyword>
<dbReference type="Proteomes" id="UP000253303">
    <property type="component" value="Unassembled WGS sequence"/>
</dbReference>
<comment type="caution">
    <text evidence="2">The sequence shown here is derived from an EMBL/GenBank/DDBJ whole genome shotgun (WGS) entry which is preliminary data.</text>
</comment>
<proteinExistence type="predicted"/>
<protein>
    <submittedName>
        <fullName evidence="2">Uncharacterized protein</fullName>
    </submittedName>
</protein>